<dbReference type="EMBL" id="CP155573">
    <property type="protein sequence ID" value="XFO68492.1"/>
    <property type="molecule type" value="Genomic_DNA"/>
</dbReference>
<dbReference type="InterPro" id="IPR003207">
    <property type="entry name" value="Ppandiol/glycerol_DeHydtase_su"/>
</dbReference>
<proteinExistence type="predicted"/>
<dbReference type="Pfam" id="PF02287">
    <property type="entry name" value="Dehydratase_SU"/>
    <property type="match status" value="1"/>
</dbReference>
<dbReference type="GO" id="GO:0050215">
    <property type="term" value="F:propanediol dehydratase activity"/>
    <property type="evidence" value="ECO:0007669"/>
    <property type="project" value="UniProtKB-EC"/>
</dbReference>
<dbReference type="SUPFAM" id="SSF47148">
    <property type="entry name" value="Diol dehydratase, gamma subunit"/>
    <property type="match status" value="1"/>
</dbReference>
<keyword evidence="1" id="KW-0456">Lyase</keyword>
<accession>A0ABZ3IS27</accession>
<dbReference type="InterPro" id="IPR036091">
    <property type="entry name" value="Prodiol/glycerol_DeHase__sf_su"/>
</dbReference>
<dbReference type="EC" id="4.2.1.28" evidence="1"/>
<dbReference type="NCBIfam" id="NF011972">
    <property type="entry name" value="PRK15443.1-3"/>
    <property type="match status" value="1"/>
</dbReference>
<evidence type="ECO:0000313" key="1">
    <source>
        <dbReference type="EMBL" id="XFO68492.1"/>
    </source>
</evidence>
<dbReference type="RefSeq" id="WP_094606882.1">
    <property type="nucleotide sequence ID" value="NZ_CP155573.1"/>
</dbReference>
<reference evidence="1" key="1">
    <citation type="submission" date="2024-05" db="EMBL/GenBank/DDBJ databases">
        <title>Isolation and characterization of Sporomusa carbonis sp. nov., a carboxydotrophic hydrogenogen in the genus of Sporomusa isolated from a charcoal burning pile.</title>
        <authorList>
            <person name="Boeer T."/>
            <person name="Rosenbaum F."/>
            <person name="Eysell L."/>
            <person name="Mueller V."/>
            <person name="Daniel R."/>
            <person name="Poehlein A."/>
        </authorList>
    </citation>
    <scope>NUCLEOTIDE SEQUENCE [LARGE SCALE GENOMIC DNA]</scope>
    <source>
        <strain evidence="1">DSM 10669</strain>
    </source>
</reference>
<dbReference type="Gene3D" id="1.10.1510.20">
    <property type="entry name" value="Propanediol/glycerol dehydratase, small subunit"/>
    <property type="match status" value="1"/>
</dbReference>
<gene>
    <name evidence="1" type="primary">pduE</name>
    <name evidence="1" type="ORF">SPSIL_047150</name>
</gene>
<name>A0ABZ3IS27_9FIRM</name>
<organism evidence="1 2">
    <name type="scientific">Sporomusa silvacetica DSM 10669</name>
    <dbReference type="NCBI Taxonomy" id="1123289"/>
    <lineage>
        <taxon>Bacteria</taxon>
        <taxon>Bacillati</taxon>
        <taxon>Bacillota</taxon>
        <taxon>Negativicutes</taxon>
        <taxon>Selenomonadales</taxon>
        <taxon>Sporomusaceae</taxon>
        <taxon>Sporomusa</taxon>
    </lineage>
</organism>
<protein>
    <submittedName>
        <fullName evidence="1">Propanediol dehydratase small subunit</fullName>
        <ecNumber evidence="1">4.2.1.28</ecNumber>
    </submittedName>
</protein>
<evidence type="ECO:0000313" key="2">
    <source>
        <dbReference type="Proteomes" id="UP000216752"/>
    </source>
</evidence>
<dbReference type="Proteomes" id="UP000216752">
    <property type="component" value="Chromosome"/>
</dbReference>
<keyword evidence="2" id="KW-1185">Reference proteome</keyword>
<sequence length="170" mass="18927">MSENKMLEDIVREVLKSMAGAPQAATCQASATAGLCPERDYPLASKRPELLKTPTGKTLSEITLDKIMSGEVKSDDVRITPETLRMQAEIADGVGRYQFGNNLRRAAELVAIPDDRVLEIYNAMRPYRSTKPELLAIAEELEGKYNAKINAALVRESADVYERRNRLRAD</sequence>
<dbReference type="PIRSF" id="PIRSF018505">
    <property type="entry name" value="Prpndl_dhdrts_sm"/>
    <property type="match status" value="1"/>
</dbReference>